<comment type="subunit">
    <text evidence="11">Homodimer.</text>
</comment>
<protein>
    <recommendedName>
        <fullName evidence="11">CCA-adding enzyme</fullName>
        <ecNumber evidence="11">2.7.7.72</ecNumber>
    </recommendedName>
    <alternativeName>
        <fullName evidence="11">CCA tRNA nucleotidyltransferase</fullName>
    </alternativeName>
    <alternativeName>
        <fullName evidence="11">tRNA CCA-pyrophosphorylase</fullName>
    </alternativeName>
    <alternativeName>
        <fullName evidence="11">tRNA adenylyl-/cytidylyl- transferase</fullName>
    </alternativeName>
    <alternativeName>
        <fullName evidence="11">tRNA nucleotidyltransferase</fullName>
    </alternativeName>
    <alternativeName>
        <fullName evidence="11">tRNA-NT</fullName>
    </alternativeName>
</protein>
<keyword evidence="8 11" id="KW-0067">ATP-binding</keyword>
<dbReference type="InterPro" id="IPR043519">
    <property type="entry name" value="NT_sf"/>
</dbReference>
<proteinExistence type="inferred from homology"/>
<feature type="binding site" evidence="11">
    <location>
        <position position="157"/>
    </location>
    <ligand>
        <name>ATP</name>
        <dbReference type="ChEBI" id="CHEBI:30616"/>
    </ligand>
</feature>
<feature type="binding site" evidence="11">
    <location>
        <position position="33"/>
    </location>
    <ligand>
        <name>ATP</name>
        <dbReference type="ChEBI" id="CHEBI:30616"/>
    </ligand>
</feature>
<dbReference type="GO" id="GO:0000287">
    <property type="term" value="F:magnesium ion binding"/>
    <property type="evidence" value="ECO:0007669"/>
    <property type="project" value="UniProtKB-UniRule"/>
</dbReference>
<dbReference type="SUPFAM" id="SSF81891">
    <property type="entry name" value="Poly A polymerase C-terminal region-like"/>
    <property type="match status" value="1"/>
</dbReference>
<feature type="binding site" evidence="11">
    <location>
        <position position="43"/>
    </location>
    <ligand>
        <name>Mg(2+)</name>
        <dbReference type="ChEBI" id="CHEBI:18420"/>
    </ligand>
</feature>
<feature type="domain" description="Poly A polymerase head" evidence="12">
    <location>
        <begin position="25"/>
        <end position="144"/>
    </location>
</feature>
<evidence type="ECO:0000256" key="7">
    <source>
        <dbReference type="ARBA" id="ARBA00022800"/>
    </source>
</evidence>
<evidence type="ECO:0000256" key="11">
    <source>
        <dbReference type="HAMAP-Rule" id="MF_01263"/>
    </source>
</evidence>
<dbReference type="GO" id="GO:0001680">
    <property type="term" value="P:tRNA 3'-terminal CCA addition"/>
    <property type="evidence" value="ECO:0007669"/>
    <property type="project" value="UniProtKB-UniRule"/>
</dbReference>
<feature type="binding site" evidence="11">
    <location>
        <position position="33"/>
    </location>
    <ligand>
        <name>CTP</name>
        <dbReference type="ChEBI" id="CHEBI:37563"/>
    </ligand>
</feature>
<dbReference type="Pfam" id="PF13735">
    <property type="entry name" value="tRNA_NucTran2_2"/>
    <property type="match status" value="1"/>
</dbReference>
<dbReference type="PANTHER" id="PTHR46173">
    <property type="entry name" value="CCA TRNA NUCLEOTIDYLTRANSFERASE 1, MITOCHONDRIAL"/>
    <property type="match status" value="1"/>
</dbReference>
<dbReference type="InterPro" id="IPR050264">
    <property type="entry name" value="Bact_CCA-adding_enz_type3_sf"/>
</dbReference>
<feature type="domain" description="CCA-adding enzyme C-terminal" evidence="14">
    <location>
        <begin position="248"/>
        <end position="393"/>
    </location>
</feature>
<dbReference type="GO" id="GO:0005524">
    <property type="term" value="F:ATP binding"/>
    <property type="evidence" value="ECO:0007669"/>
    <property type="project" value="UniProtKB-UniRule"/>
</dbReference>
<dbReference type="CDD" id="cd05398">
    <property type="entry name" value="NT_ClassII-CCAase"/>
    <property type="match status" value="1"/>
</dbReference>
<keyword evidence="2 11" id="KW-0808">Transferase</keyword>
<comment type="cofactor">
    <cofactor evidence="1 11">
        <name>Mg(2+)</name>
        <dbReference type="ChEBI" id="CHEBI:18420"/>
    </cofactor>
</comment>
<dbReference type="Gene3D" id="1.10.110.30">
    <property type="match status" value="1"/>
</dbReference>
<comment type="function">
    <text evidence="11">Catalyzes the addition and repair of the essential 3'-terminal CCA sequence in tRNAs without using a nucleic acid template. Adds these three nucleotides in the order of C, C, and A to the tRNA nucleotide-73, using CTP and ATP as substrates and producing inorganic pyrophosphate. tRNA 3'-terminal CCA addition is required both for tRNA processing and repair. Also involved in tRNA surveillance by mediating tandem CCA addition to generate a CCACCA at the 3' terminus of unstable tRNAs. While stable tRNAs receive only 3'-terminal CCA, unstable tRNAs are marked with CCACCA and rapidly degraded.</text>
</comment>
<dbReference type="EC" id="2.7.7.72" evidence="11"/>
<dbReference type="GO" id="GO:0160016">
    <property type="term" value="F:CCACCA tRNA nucleotidyltransferase activity"/>
    <property type="evidence" value="ECO:0007669"/>
    <property type="project" value="RHEA"/>
</dbReference>
<dbReference type="Gene3D" id="1.20.58.560">
    <property type="match status" value="1"/>
</dbReference>
<dbReference type="InterPro" id="IPR032828">
    <property type="entry name" value="PolyA_RNA-bd"/>
</dbReference>
<evidence type="ECO:0000256" key="10">
    <source>
        <dbReference type="ARBA" id="ARBA00022884"/>
    </source>
</evidence>
<evidence type="ECO:0000256" key="5">
    <source>
        <dbReference type="ARBA" id="ARBA00022723"/>
    </source>
</evidence>
<organism evidence="15 16">
    <name type="scientific">Desemzia incerta</name>
    <dbReference type="NCBI Taxonomy" id="82801"/>
    <lineage>
        <taxon>Bacteria</taxon>
        <taxon>Bacillati</taxon>
        <taxon>Bacillota</taxon>
        <taxon>Bacilli</taxon>
        <taxon>Lactobacillales</taxon>
        <taxon>Carnobacteriaceae</taxon>
        <taxon>Desemzia</taxon>
    </lineage>
</organism>
<feature type="binding site" evidence="11">
    <location>
        <position position="157"/>
    </location>
    <ligand>
        <name>CTP</name>
        <dbReference type="ChEBI" id="CHEBI:37563"/>
    </ligand>
</feature>
<dbReference type="RefSeq" id="WP_092480100.1">
    <property type="nucleotide sequence ID" value="NZ_FOXW01000003.1"/>
</dbReference>
<dbReference type="InterPro" id="IPR002646">
    <property type="entry name" value="PolA_pol_head_dom"/>
</dbReference>
<feature type="binding site" evidence="11">
    <location>
        <position position="114"/>
    </location>
    <ligand>
        <name>ATP</name>
        <dbReference type="ChEBI" id="CHEBI:30616"/>
    </ligand>
</feature>
<comment type="catalytic activity">
    <reaction evidence="11">
        <text>a tRNA with a 3' CCA end + 2 CTP + ATP = a tRNA with a 3' CCACCA end + 3 diphosphate</text>
        <dbReference type="Rhea" id="RHEA:76235"/>
        <dbReference type="Rhea" id="RHEA-COMP:10468"/>
        <dbReference type="Rhea" id="RHEA-COMP:18655"/>
        <dbReference type="ChEBI" id="CHEBI:30616"/>
        <dbReference type="ChEBI" id="CHEBI:33019"/>
        <dbReference type="ChEBI" id="CHEBI:37563"/>
        <dbReference type="ChEBI" id="CHEBI:83071"/>
        <dbReference type="ChEBI" id="CHEBI:195187"/>
    </reaction>
</comment>
<dbReference type="GO" id="GO:0000049">
    <property type="term" value="F:tRNA binding"/>
    <property type="evidence" value="ECO:0007669"/>
    <property type="project" value="UniProtKB-UniRule"/>
</dbReference>
<dbReference type="NCBIfam" id="NF009814">
    <property type="entry name" value="PRK13299.1"/>
    <property type="match status" value="1"/>
</dbReference>
<feature type="binding site" evidence="11">
    <location>
        <position position="45"/>
    </location>
    <ligand>
        <name>Mg(2+)</name>
        <dbReference type="ChEBI" id="CHEBI:18420"/>
    </ligand>
</feature>
<dbReference type="EMBL" id="FOXW01000003">
    <property type="protein sequence ID" value="SFQ22340.1"/>
    <property type="molecule type" value="Genomic_DNA"/>
</dbReference>
<reference evidence="15 16" key="1">
    <citation type="submission" date="2016-10" db="EMBL/GenBank/DDBJ databases">
        <authorList>
            <person name="de Groot N.N."/>
        </authorList>
    </citation>
    <scope>NUCLEOTIDE SEQUENCE [LARGE SCALE GENOMIC DNA]</scope>
    <source>
        <strain evidence="15 16">DSM 20581</strain>
    </source>
</reference>
<keyword evidence="16" id="KW-1185">Reference proteome</keyword>
<feature type="binding site" evidence="11">
    <location>
        <position position="166"/>
    </location>
    <ligand>
        <name>ATP</name>
        <dbReference type="ChEBI" id="CHEBI:30616"/>
    </ligand>
</feature>
<dbReference type="OrthoDB" id="9805698at2"/>
<accession>A0A1I5WRK6</accession>
<evidence type="ECO:0000259" key="12">
    <source>
        <dbReference type="Pfam" id="PF01743"/>
    </source>
</evidence>
<dbReference type="AlphaFoldDB" id="A0A1I5WRK6"/>
<dbReference type="GO" id="GO:0042245">
    <property type="term" value="P:RNA repair"/>
    <property type="evidence" value="ECO:0007669"/>
    <property type="project" value="UniProtKB-KW"/>
</dbReference>
<evidence type="ECO:0000259" key="13">
    <source>
        <dbReference type="Pfam" id="PF12627"/>
    </source>
</evidence>
<feature type="binding site" evidence="11">
    <location>
        <position position="166"/>
    </location>
    <ligand>
        <name>CTP</name>
        <dbReference type="ChEBI" id="CHEBI:37563"/>
    </ligand>
</feature>
<name>A0A1I5WRK6_9LACT</name>
<evidence type="ECO:0000256" key="6">
    <source>
        <dbReference type="ARBA" id="ARBA00022741"/>
    </source>
</evidence>
<keyword evidence="5 11" id="KW-0479">Metal-binding</keyword>
<keyword evidence="7 11" id="KW-0692">RNA repair</keyword>
<sequence>MKLIHQTFVQALPLIEQIEAVGFEAYFVGGSVRDALLGKEINDVDIATSAFPAEIKQIFPKTIDVGIEHGTVMVLWDGEAYEITTFRTESTYQDFRRPDKVEFVRSLEEDLKRRDFTVNALAMDKNGQIMDYFNGQEDLKQGIIKAVGSPQERFHEDALRMMRAVRFVSQLGFTMEHDTQEAINQHQALLEKISVERIAIEFMKLLQGKGCSKGLTLFIDTGLYQYCPGLAAYRSQLVQFAQFEGELPTRLSAWTLLLYHLGIPTEKTTAFLKGWKCSNKEMQAVTLAVGTLRTRINHPLTSLELYHAGLEIALEVEEMVSKLQVPADLESVKTRYEQLAIKGKSDIAVTGNDILAVLAIKPGRWLGEVLNEIEQLIVTEQLENTKEAILNWVKNKYQ</sequence>
<feature type="binding site" evidence="11">
    <location>
        <position position="160"/>
    </location>
    <ligand>
        <name>ATP</name>
        <dbReference type="ChEBI" id="CHEBI:30616"/>
    </ligand>
</feature>
<feature type="binding site" evidence="11">
    <location>
        <position position="160"/>
    </location>
    <ligand>
        <name>CTP</name>
        <dbReference type="ChEBI" id="CHEBI:37563"/>
    </ligand>
</feature>
<comment type="miscellaneous">
    <text evidence="11">A single active site specifically recognizes both ATP and CTP and is responsible for their addition.</text>
</comment>
<feature type="binding site" evidence="11">
    <location>
        <position position="163"/>
    </location>
    <ligand>
        <name>ATP</name>
        <dbReference type="ChEBI" id="CHEBI:30616"/>
    </ligand>
</feature>
<evidence type="ECO:0000313" key="16">
    <source>
        <dbReference type="Proteomes" id="UP000199136"/>
    </source>
</evidence>
<evidence type="ECO:0000256" key="1">
    <source>
        <dbReference type="ARBA" id="ARBA00001946"/>
    </source>
</evidence>
<feature type="domain" description="tRNA nucleotidyltransferase/poly(A) polymerase RNA and SrmB- binding" evidence="13">
    <location>
        <begin position="172"/>
        <end position="232"/>
    </location>
</feature>
<evidence type="ECO:0000256" key="2">
    <source>
        <dbReference type="ARBA" id="ARBA00022679"/>
    </source>
</evidence>
<dbReference type="GO" id="GO:0004810">
    <property type="term" value="F:CCA tRNA nucleotidyltransferase activity"/>
    <property type="evidence" value="ECO:0007669"/>
    <property type="project" value="UniProtKB-UniRule"/>
</dbReference>
<keyword evidence="10 11" id="KW-0694">RNA-binding</keyword>
<keyword evidence="9 11" id="KW-0460">Magnesium</keyword>
<dbReference type="Proteomes" id="UP000199136">
    <property type="component" value="Unassembled WGS sequence"/>
</dbReference>
<dbReference type="InterPro" id="IPR032810">
    <property type="entry name" value="CCA-adding_enz_C"/>
</dbReference>
<evidence type="ECO:0000256" key="4">
    <source>
        <dbReference type="ARBA" id="ARBA00022695"/>
    </source>
</evidence>
<feature type="binding site" evidence="11">
    <location>
        <position position="30"/>
    </location>
    <ligand>
        <name>CTP</name>
        <dbReference type="ChEBI" id="CHEBI:37563"/>
    </ligand>
</feature>
<feature type="binding site" evidence="11">
    <location>
        <position position="114"/>
    </location>
    <ligand>
        <name>CTP</name>
        <dbReference type="ChEBI" id="CHEBI:37563"/>
    </ligand>
</feature>
<comment type="catalytic activity">
    <reaction evidence="11">
        <text>a tRNA precursor + 2 CTP + ATP = a tRNA with a 3' CCA end + 3 diphosphate</text>
        <dbReference type="Rhea" id="RHEA:14433"/>
        <dbReference type="Rhea" id="RHEA-COMP:10465"/>
        <dbReference type="Rhea" id="RHEA-COMP:10468"/>
        <dbReference type="ChEBI" id="CHEBI:30616"/>
        <dbReference type="ChEBI" id="CHEBI:33019"/>
        <dbReference type="ChEBI" id="CHEBI:37563"/>
        <dbReference type="ChEBI" id="CHEBI:74896"/>
        <dbReference type="ChEBI" id="CHEBI:83071"/>
        <dbReference type="EC" id="2.7.7.72"/>
    </reaction>
</comment>
<dbReference type="HAMAP" id="MF_01263">
    <property type="entry name" value="CCA_bact_type3"/>
    <property type="match status" value="1"/>
</dbReference>
<evidence type="ECO:0000256" key="9">
    <source>
        <dbReference type="ARBA" id="ARBA00022842"/>
    </source>
</evidence>
<keyword evidence="3 11" id="KW-0819">tRNA processing</keyword>
<dbReference type="Pfam" id="PF12627">
    <property type="entry name" value="PolyA_pol_RNAbd"/>
    <property type="match status" value="1"/>
</dbReference>
<evidence type="ECO:0000313" key="15">
    <source>
        <dbReference type="EMBL" id="SFQ22340.1"/>
    </source>
</evidence>
<feature type="binding site" evidence="11">
    <location>
        <position position="30"/>
    </location>
    <ligand>
        <name>ATP</name>
        <dbReference type="ChEBI" id="CHEBI:30616"/>
    </ligand>
</feature>
<gene>
    <name evidence="11" type="primary">cca</name>
    <name evidence="15" type="ORF">SAMN04488506_1050</name>
</gene>
<dbReference type="STRING" id="82801.SAMN04488506_1050"/>
<evidence type="ECO:0000256" key="8">
    <source>
        <dbReference type="ARBA" id="ARBA00022840"/>
    </source>
</evidence>
<dbReference type="SUPFAM" id="SSF81301">
    <property type="entry name" value="Nucleotidyltransferase"/>
    <property type="match status" value="1"/>
</dbReference>
<keyword evidence="6 11" id="KW-0547">Nucleotide-binding</keyword>
<feature type="binding site" evidence="11">
    <location>
        <position position="163"/>
    </location>
    <ligand>
        <name>CTP</name>
        <dbReference type="ChEBI" id="CHEBI:37563"/>
    </ligand>
</feature>
<dbReference type="PANTHER" id="PTHR46173:SF1">
    <property type="entry name" value="CCA TRNA NUCLEOTIDYLTRANSFERASE 1, MITOCHONDRIAL"/>
    <property type="match status" value="1"/>
</dbReference>
<dbReference type="Gene3D" id="3.30.460.10">
    <property type="entry name" value="Beta Polymerase, domain 2"/>
    <property type="match status" value="1"/>
</dbReference>
<dbReference type="Gene3D" id="1.10.246.80">
    <property type="match status" value="1"/>
</dbReference>
<evidence type="ECO:0000259" key="14">
    <source>
        <dbReference type="Pfam" id="PF13735"/>
    </source>
</evidence>
<evidence type="ECO:0000256" key="3">
    <source>
        <dbReference type="ARBA" id="ARBA00022694"/>
    </source>
</evidence>
<dbReference type="Pfam" id="PF01743">
    <property type="entry name" value="PolyA_pol"/>
    <property type="match status" value="1"/>
</dbReference>
<dbReference type="InterPro" id="IPR023068">
    <property type="entry name" value="CCA-adding_enz_firmicutes"/>
</dbReference>
<comment type="similarity">
    <text evidence="11">Belongs to the tRNA nucleotidyltransferase/poly(A) polymerase family. Bacterial CCA-adding enzyme type 3 subfamily.</text>
</comment>
<keyword evidence="4 11" id="KW-0548">Nucleotidyltransferase</keyword>